<dbReference type="OrthoDB" id="9799147at2"/>
<evidence type="ECO:0000256" key="4">
    <source>
        <dbReference type="ARBA" id="ARBA00023315"/>
    </source>
</evidence>
<proteinExistence type="predicted"/>
<evidence type="ECO:0000313" key="8">
    <source>
        <dbReference type="Proteomes" id="UP000323856"/>
    </source>
</evidence>
<keyword evidence="3 7" id="KW-0808">Transferase</keyword>
<evidence type="ECO:0000256" key="5">
    <source>
        <dbReference type="ARBA" id="ARBA00049880"/>
    </source>
</evidence>
<sequence>MTDDDRTSFASGAPELDRWFQRSALESQRANRAVTYVATDGQSIIGYYSIVVSAVEKAETPAKFGKPSDPRLIPCILLARLAVSQQHQGMGVGAGLFKDALERSAFLSESVAAQAMLIHAREEAAKAFYKNLAECFELPGNPLHLMIPMKWIRSNFLP</sequence>
<dbReference type="RefSeq" id="WP_007269713.1">
    <property type="nucleotide sequence ID" value="NZ_JBITUG010000001.1"/>
</dbReference>
<dbReference type="Gene3D" id="3.40.630.30">
    <property type="match status" value="1"/>
</dbReference>
<dbReference type="InterPro" id="IPR016181">
    <property type="entry name" value="Acyl_CoA_acyltransferase"/>
</dbReference>
<dbReference type="SUPFAM" id="SSF55729">
    <property type="entry name" value="Acyl-CoA N-acyltransferases (Nat)"/>
    <property type="match status" value="1"/>
</dbReference>
<dbReference type="AlphaFoldDB" id="A0A5B0EDV2"/>
<dbReference type="Proteomes" id="UP000323856">
    <property type="component" value="Unassembled WGS sequence"/>
</dbReference>
<comment type="catalytic activity">
    <reaction evidence="5">
        <text>glycyl-tRNA(Gly) + acetyl-CoA = N-acetylglycyl-tRNA(Gly) + CoA + H(+)</text>
        <dbReference type="Rhea" id="RHEA:81867"/>
        <dbReference type="Rhea" id="RHEA-COMP:9683"/>
        <dbReference type="Rhea" id="RHEA-COMP:19766"/>
        <dbReference type="ChEBI" id="CHEBI:15378"/>
        <dbReference type="ChEBI" id="CHEBI:57287"/>
        <dbReference type="ChEBI" id="CHEBI:57288"/>
        <dbReference type="ChEBI" id="CHEBI:78522"/>
        <dbReference type="ChEBI" id="CHEBI:232036"/>
    </reaction>
</comment>
<keyword evidence="2" id="KW-1277">Toxin-antitoxin system</keyword>
<dbReference type="Pfam" id="PF13508">
    <property type="entry name" value="Acetyltransf_7"/>
    <property type="match status" value="1"/>
</dbReference>
<dbReference type="PROSITE" id="PS51186">
    <property type="entry name" value="GNAT"/>
    <property type="match status" value="1"/>
</dbReference>
<evidence type="ECO:0000259" key="6">
    <source>
        <dbReference type="PROSITE" id="PS51186"/>
    </source>
</evidence>
<accession>A0A5B0EDV2</accession>
<dbReference type="PANTHER" id="PTHR36449">
    <property type="entry name" value="ACETYLTRANSFERASE-RELATED"/>
    <property type="match status" value="1"/>
</dbReference>
<dbReference type="GO" id="GO:0016747">
    <property type="term" value="F:acyltransferase activity, transferring groups other than amino-acyl groups"/>
    <property type="evidence" value="ECO:0007669"/>
    <property type="project" value="InterPro"/>
</dbReference>
<evidence type="ECO:0000256" key="1">
    <source>
        <dbReference type="ARBA" id="ARBA00022491"/>
    </source>
</evidence>
<protein>
    <submittedName>
        <fullName evidence="7">GNAT family N-acetyltransferase</fullName>
    </submittedName>
</protein>
<gene>
    <name evidence="7" type="ORF">FQ154_12785</name>
</gene>
<evidence type="ECO:0000313" key="7">
    <source>
        <dbReference type="EMBL" id="KAA0975930.1"/>
    </source>
</evidence>
<evidence type="ECO:0000256" key="3">
    <source>
        <dbReference type="ARBA" id="ARBA00022679"/>
    </source>
</evidence>
<dbReference type="EMBL" id="VOBL01000013">
    <property type="protein sequence ID" value="KAA0975930.1"/>
    <property type="molecule type" value="Genomic_DNA"/>
</dbReference>
<dbReference type="CDD" id="cd04301">
    <property type="entry name" value="NAT_SF"/>
    <property type="match status" value="1"/>
</dbReference>
<dbReference type="InterPro" id="IPR000182">
    <property type="entry name" value="GNAT_dom"/>
</dbReference>
<feature type="domain" description="N-acetyltransferase" evidence="6">
    <location>
        <begin position="1"/>
        <end position="154"/>
    </location>
</feature>
<keyword evidence="1" id="KW-0678">Repressor</keyword>
<comment type="caution">
    <text evidence="7">The sequence shown here is derived from an EMBL/GenBank/DDBJ whole genome shotgun (WGS) entry which is preliminary data.</text>
</comment>
<evidence type="ECO:0000256" key="2">
    <source>
        <dbReference type="ARBA" id="ARBA00022649"/>
    </source>
</evidence>
<dbReference type="PANTHER" id="PTHR36449:SF1">
    <property type="entry name" value="ACETYLTRANSFERASE"/>
    <property type="match status" value="1"/>
</dbReference>
<reference evidence="7 8" key="1">
    <citation type="submission" date="2019-07" db="EMBL/GenBank/DDBJ databases">
        <title>Analysis of the biochemical properties, biological activity and biotechnological potential of siderophores and biosurfactants produced by Antarctic psychrotolerant bacteria.</title>
        <authorList>
            <person name="Styczynski M."/>
            <person name="Krucon T."/>
            <person name="Decewicz P."/>
            <person name="Dziewit L."/>
        </authorList>
    </citation>
    <scope>NUCLEOTIDE SEQUENCE [LARGE SCALE GENOMIC DNA]</scope>
    <source>
        <strain evidence="7 8">ANT_H27</strain>
    </source>
</reference>
<organism evidence="7 8">
    <name type="scientific">Paeniglutamicibacter gangotriensis</name>
    <dbReference type="NCBI Taxonomy" id="254787"/>
    <lineage>
        <taxon>Bacteria</taxon>
        <taxon>Bacillati</taxon>
        <taxon>Actinomycetota</taxon>
        <taxon>Actinomycetes</taxon>
        <taxon>Micrococcales</taxon>
        <taxon>Micrococcaceae</taxon>
        <taxon>Paeniglutamicibacter</taxon>
    </lineage>
</organism>
<name>A0A5B0EDV2_9MICC</name>
<keyword evidence="4" id="KW-0012">Acyltransferase</keyword>